<keyword evidence="3" id="KW-1185">Reference proteome</keyword>
<accession>A0A9W4JAB0</accession>
<sequence>MKAQYFSEGTVDGSFTAEICELKSTKSRIEEELGRTRSRLDDSRRECYTLRAEANELRHDLQILQSQNENLHDELVQNKVGIAGAIQTLSSLRTEEIEITLGTHGSQSSAIGAHAVTNSA</sequence>
<protein>
    <submittedName>
        <fullName evidence="2">Uncharacterized protein</fullName>
    </submittedName>
</protein>
<dbReference type="AlphaFoldDB" id="A0A9W4JAB0"/>
<comment type="caution">
    <text evidence="2">The sequence shown here is derived from an EMBL/GenBank/DDBJ whole genome shotgun (WGS) entry which is preliminary data.</text>
</comment>
<dbReference type="EMBL" id="CAJVPG010000282">
    <property type="protein sequence ID" value="CAG8387773.1"/>
    <property type="molecule type" value="Genomic_DNA"/>
</dbReference>
<evidence type="ECO:0000313" key="2">
    <source>
        <dbReference type="EMBL" id="CAG8387773.1"/>
    </source>
</evidence>
<keyword evidence="1" id="KW-0175">Coiled coil</keyword>
<dbReference type="Proteomes" id="UP001152649">
    <property type="component" value="Unassembled WGS sequence"/>
</dbReference>
<dbReference type="OrthoDB" id="5428321at2759"/>
<organism evidence="2 3">
    <name type="scientific">Penicillium salamii</name>
    <dbReference type="NCBI Taxonomy" id="1612424"/>
    <lineage>
        <taxon>Eukaryota</taxon>
        <taxon>Fungi</taxon>
        <taxon>Dikarya</taxon>
        <taxon>Ascomycota</taxon>
        <taxon>Pezizomycotina</taxon>
        <taxon>Eurotiomycetes</taxon>
        <taxon>Eurotiomycetidae</taxon>
        <taxon>Eurotiales</taxon>
        <taxon>Aspergillaceae</taxon>
        <taxon>Penicillium</taxon>
    </lineage>
</organism>
<evidence type="ECO:0000256" key="1">
    <source>
        <dbReference type="SAM" id="Coils"/>
    </source>
</evidence>
<name>A0A9W4JAB0_9EURO</name>
<evidence type="ECO:0000313" key="3">
    <source>
        <dbReference type="Proteomes" id="UP001152649"/>
    </source>
</evidence>
<gene>
    <name evidence="2" type="ORF">PSALAMII_LOCUS6407</name>
</gene>
<proteinExistence type="predicted"/>
<reference evidence="2" key="1">
    <citation type="submission" date="2021-07" db="EMBL/GenBank/DDBJ databases">
        <authorList>
            <person name="Branca A.L. A."/>
        </authorList>
    </citation>
    <scope>NUCLEOTIDE SEQUENCE</scope>
</reference>
<feature type="coiled-coil region" evidence="1">
    <location>
        <begin position="26"/>
        <end position="74"/>
    </location>
</feature>